<dbReference type="GO" id="GO:0006974">
    <property type="term" value="P:DNA damage response"/>
    <property type="evidence" value="ECO:0007669"/>
    <property type="project" value="TreeGrafter"/>
</dbReference>
<dbReference type="PROSITE" id="PS51257">
    <property type="entry name" value="PROKAR_LIPOPROTEIN"/>
    <property type="match status" value="1"/>
</dbReference>
<evidence type="ECO:0008006" key="5">
    <source>
        <dbReference type="Google" id="ProtNLM"/>
    </source>
</evidence>
<dbReference type="AlphaFoldDB" id="A0A2S0KDX4"/>
<reference evidence="3 4" key="1">
    <citation type="submission" date="2018-03" db="EMBL/GenBank/DDBJ databases">
        <title>Characteristics and genome of n-alkane degrading marine bacteria Gordonia iterans isolated from crude oil contaminated in Tae-an, South Korea.</title>
        <authorList>
            <person name="Lee S.-S."/>
            <person name="Kim H."/>
        </authorList>
    </citation>
    <scope>NUCLEOTIDE SEQUENCE [LARGE SCALE GENOMIC DNA]</scope>
    <source>
        <strain evidence="3 4">Co17</strain>
    </source>
</reference>
<feature type="compositionally biased region" description="Polar residues" evidence="1">
    <location>
        <begin position="101"/>
        <end position="122"/>
    </location>
</feature>
<dbReference type="RefSeq" id="WP_105941623.1">
    <property type="nucleotide sequence ID" value="NZ_CP027433.1"/>
</dbReference>
<feature type="region of interest" description="Disordered" evidence="1">
    <location>
        <begin position="92"/>
        <end position="122"/>
    </location>
</feature>
<name>A0A2S0KDX4_9ACTN</name>
<dbReference type="KEGG" id="git:C6V83_06000"/>
<accession>A0A2S0KDX4</accession>
<feature type="signal peptide" evidence="2">
    <location>
        <begin position="1"/>
        <end position="27"/>
    </location>
</feature>
<dbReference type="Pfam" id="PF04402">
    <property type="entry name" value="SIMPL"/>
    <property type="match status" value="1"/>
</dbReference>
<evidence type="ECO:0000256" key="1">
    <source>
        <dbReference type="SAM" id="MobiDB-lite"/>
    </source>
</evidence>
<dbReference type="Proteomes" id="UP000239814">
    <property type="component" value="Chromosome"/>
</dbReference>
<evidence type="ECO:0000256" key="2">
    <source>
        <dbReference type="SAM" id="SignalP"/>
    </source>
</evidence>
<dbReference type="PANTHER" id="PTHR34387">
    <property type="entry name" value="SLR1258 PROTEIN"/>
    <property type="match status" value="1"/>
</dbReference>
<organism evidence="3 4">
    <name type="scientific">Gordonia iterans</name>
    <dbReference type="NCBI Taxonomy" id="1004901"/>
    <lineage>
        <taxon>Bacteria</taxon>
        <taxon>Bacillati</taxon>
        <taxon>Actinomycetota</taxon>
        <taxon>Actinomycetes</taxon>
        <taxon>Mycobacteriales</taxon>
        <taxon>Gordoniaceae</taxon>
        <taxon>Gordonia</taxon>
    </lineage>
</organism>
<proteinExistence type="predicted"/>
<dbReference type="Gene3D" id="3.30.70.2970">
    <property type="entry name" value="Protein of unknown function (DUF541), domain 2"/>
    <property type="match status" value="1"/>
</dbReference>
<dbReference type="InterPro" id="IPR007497">
    <property type="entry name" value="SIMPL/DUF541"/>
</dbReference>
<keyword evidence="2" id="KW-0732">Signal</keyword>
<gene>
    <name evidence="3" type="ORF">C6V83_06000</name>
</gene>
<feature type="chain" id="PRO_5039442126" description="SIMPL domain-containing protein" evidence="2">
    <location>
        <begin position="28"/>
        <end position="245"/>
    </location>
</feature>
<protein>
    <recommendedName>
        <fullName evidence="5">SIMPL domain-containing protein</fullName>
    </recommendedName>
</protein>
<keyword evidence="4" id="KW-1185">Reference proteome</keyword>
<dbReference type="OrthoDB" id="5195768at2"/>
<dbReference type="PANTHER" id="PTHR34387:SF1">
    <property type="entry name" value="PERIPLASMIC IMMUNOGENIC PROTEIN"/>
    <property type="match status" value="1"/>
</dbReference>
<evidence type="ECO:0000313" key="4">
    <source>
        <dbReference type="Proteomes" id="UP000239814"/>
    </source>
</evidence>
<evidence type="ECO:0000313" key="3">
    <source>
        <dbReference type="EMBL" id="AVL99891.1"/>
    </source>
</evidence>
<sequence length="245" mass="25402">MRAVQVKTGVVRWPLIAVLAAVALLVAACGDDGGSGDPDTRVVTVAGTGDVRGAPDTLRANIGVEAEGPDVSSAISAVNTAAARVSEALKEEGVEEKDIQTQEMSISARRTSPEPGQTSTIGGYQARNTVRVIVRDLPKASAVLDAAIKAGGDQTRLNGVSFAIEDDSKLVSDARERAFADAKGKAEQYAALAGDQLGGVVSIEENVTGQQTPFSREQLGAAPAVIEPGEQTIRVNVSVKWRLKG</sequence>
<dbReference type="EMBL" id="CP027433">
    <property type="protein sequence ID" value="AVL99891.1"/>
    <property type="molecule type" value="Genomic_DNA"/>
</dbReference>
<dbReference type="InterPro" id="IPR052022">
    <property type="entry name" value="26kDa_periplasmic_antigen"/>
</dbReference>
<dbReference type="Gene3D" id="3.30.110.170">
    <property type="entry name" value="Protein of unknown function (DUF541), domain 1"/>
    <property type="match status" value="1"/>
</dbReference>